<proteinExistence type="predicted"/>
<dbReference type="RefSeq" id="WP_176239334.1">
    <property type="nucleotide sequence ID" value="NZ_AP024412.1"/>
</dbReference>
<dbReference type="KEGG" id="manr:MPAN_015820"/>
<dbReference type="Proteomes" id="UP000620133">
    <property type="component" value="Chromosome"/>
</dbReference>
<evidence type="ECO:0000313" key="2">
    <source>
        <dbReference type="Proteomes" id="UP000620133"/>
    </source>
</evidence>
<evidence type="ECO:0000313" key="1">
    <source>
        <dbReference type="EMBL" id="BCR36689.1"/>
    </source>
</evidence>
<reference evidence="1" key="1">
    <citation type="submission" date="2021-01" db="EMBL/GenBank/DDBJ databases">
        <title>Draft genome sequence of Acholeplasmataceae bacterium strain Mahy22.</title>
        <authorList>
            <person name="Watanabe M."/>
            <person name="Kojima H."/>
            <person name="Fukui M."/>
        </authorList>
    </citation>
    <scope>NUCLEOTIDE SEQUENCE</scope>
    <source>
        <strain evidence="1">Mahy22</strain>
    </source>
</reference>
<keyword evidence="2" id="KW-1185">Reference proteome</keyword>
<dbReference type="EMBL" id="AP024412">
    <property type="protein sequence ID" value="BCR36689.1"/>
    <property type="molecule type" value="Genomic_DNA"/>
</dbReference>
<organism evidence="1 2">
    <name type="scientific">Mariniplasma anaerobium</name>
    <dbReference type="NCBI Taxonomy" id="2735436"/>
    <lineage>
        <taxon>Bacteria</taxon>
        <taxon>Bacillati</taxon>
        <taxon>Mycoplasmatota</taxon>
        <taxon>Mollicutes</taxon>
        <taxon>Acholeplasmatales</taxon>
        <taxon>Acholeplasmataceae</taxon>
        <taxon>Mariniplasma</taxon>
    </lineage>
</organism>
<dbReference type="AlphaFoldDB" id="A0A7U9TKY0"/>
<protein>
    <submittedName>
        <fullName evidence="1">Uncharacterized protein</fullName>
    </submittedName>
</protein>
<gene>
    <name evidence="1" type="ORF">MPAN_015820</name>
</gene>
<accession>A0A7U9TKY0</accession>
<sequence>MKTYRQFHGEIFISEIGKELRDIVKSEKSAFKILTGYGSTGGTSSSKHAALKSLRNMKKQGLIKGYCPGEVKNQLLSDTSPFYETKSKYESILKNDSDFGNDGIIFVFIK</sequence>
<name>A0A7U9TKY0_9MOLU</name>